<protein>
    <recommendedName>
        <fullName evidence="5">DNA mismatch repair proteins mutS family domain-containing protein</fullName>
    </recommendedName>
</protein>
<feature type="domain" description="DNA mismatch repair proteins mutS family" evidence="5">
    <location>
        <begin position="79"/>
        <end position="95"/>
    </location>
</feature>
<dbReference type="STRING" id="296587.C1E0W2"/>
<dbReference type="InterPro" id="IPR000432">
    <property type="entry name" value="DNA_mismatch_repair_MutS_C"/>
</dbReference>
<evidence type="ECO:0000259" key="5">
    <source>
        <dbReference type="PROSITE" id="PS00486"/>
    </source>
</evidence>
<evidence type="ECO:0000256" key="1">
    <source>
        <dbReference type="ARBA" id="ARBA00006271"/>
    </source>
</evidence>
<dbReference type="Pfam" id="PF00488">
    <property type="entry name" value="MutS_V"/>
    <property type="match status" value="1"/>
</dbReference>
<evidence type="ECO:0000313" key="6">
    <source>
        <dbReference type="EMBL" id="ACO62072.1"/>
    </source>
</evidence>
<dbReference type="PANTHER" id="PTHR11361:SF148">
    <property type="entry name" value="DNA MISMATCH REPAIR PROTEIN MSH6"/>
    <property type="match status" value="1"/>
</dbReference>
<dbReference type="Proteomes" id="UP000002009">
    <property type="component" value="Chromosome 3"/>
</dbReference>
<dbReference type="SUPFAM" id="SSF52540">
    <property type="entry name" value="P-loop containing nucleoside triphosphate hydrolases"/>
    <property type="match status" value="1"/>
</dbReference>
<dbReference type="OrthoDB" id="497591at2759"/>
<dbReference type="KEGG" id="mis:MICPUN_80006"/>
<dbReference type="SMART" id="SM00534">
    <property type="entry name" value="MUTSac"/>
    <property type="match status" value="1"/>
</dbReference>
<dbReference type="InParanoid" id="C1E0W2"/>
<evidence type="ECO:0000256" key="2">
    <source>
        <dbReference type="ARBA" id="ARBA00022741"/>
    </source>
</evidence>
<dbReference type="eggNOG" id="KOG0217">
    <property type="taxonomic scope" value="Eukaryota"/>
</dbReference>
<dbReference type="PROSITE" id="PS00486">
    <property type="entry name" value="DNA_MISMATCH_REPAIR_2"/>
    <property type="match status" value="1"/>
</dbReference>
<dbReference type="InterPro" id="IPR027417">
    <property type="entry name" value="P-loop_NTPase"/>
</dbReference>
<keyword evidence="7" id="KW-1185">Reference proteome</keyword>
<proteinExistence type="inferred from homology"/>
<keyword evidence="2" id="KW-0547">Nucleotide-binding</keyword>
<dbReference type="Gene3D" id="3.40.50.300">
    <property type="entry name" value="P-loop containing nucleotide triphosphate hydrolases"/>
    <property type="match status" value="1"/>
</dbReference>
<reference evidence="6 7" key="1">
    <citation type="journal article" date="2009" name="Science">
        <title>Green evolution and dynamic adaptations revealed by genomes of the marine picoeukaryotes Micromonas.</title>
        <authorList>
            <person name="Worden A.Z."/>
            <person name="Lee J.H."/>
            <person name="Mock T."/>
            <person name="Rouze P."/>
            <person name="Simmons M.P."/>
            <person name="Aerts A.L."/>
            <person name="Allen A.E."/>
            <person name="Cuvelier M.L."/>
            <person name="Derelle E."/>
            <person name="Everett M.V."/>
            <person name="Foulon E."/>
            <person name="Grimwood J."/>
            <person name="Gundlach H."/>
            <person name="Henrissat B."/>
            <person name="Napoli C."/>
            <person name="McDonald S.M."/>
            <person name="Parker M.S."/>
            <person name="Rombauts S."/>
            <person name="Salamov A."/>
            <person name="Von Dassow P."/>
            <person name="Badger J.H."/>
            <person name="Coutinho P.M."/>
            <person name="Demir E."/>
            <person name="Dubchak I."/>
            <person name="Gentemann C."/>
            <person name="Eikrem W."/>
            <person name="Gready J.E."/>
            <person name="John U."/>
            <person name="Lanier W."/>
            <person name="Lindquist E.A."/>
            <person name="Lucas S."/>
            <person name="Mayer K.F."/>
            <person name="Moreau H."/>
            <person name="Not F."/>
            <person name="Otillar R."/>
            <person name="Panaud O."/>
            <person name="Pangilinan J."/>
            <person name="Paulsen I."/>
            <person name="Piegu B."/>
            <person name="Poliakov A."/>
            <person name="Robbens S."/>
            <person name="Schmutz J."/>
            <person name="Toulza E."/>
            <person name="Wyss T."/>
            <person name="Zelensky A."/>
            <person name="Zhou K."/>
            <person name="Armbrust E.V."/>
            <person name="Bhattacharya D."/>
            <person name="Goodenough U.W."/>
            <person name="Van de Peer Y."/>
            <person name="Grigoriev I.V."/>
        </authorList>
    </citation>
    <scope>NUCLEOTIDE SEQUENCE [LARGE SCALE GENOMIC DNA]</scope>
    <source>
        <strain evidence="7">RCC299 / NOUM17</strain>
    </source>
</reference>
<dbReference type="GO" id="GO:0006298">
    <property type="term" value="P:mismatch repair"/>
    <property type="evidence" value="ECO:0007669"/>
    <property type="project" value="InterPro"/>
</dbReference>
<dbReference type="OMA" id="MRDRICT"/>
<evidence type="ECO:0000256" key="3">
    <source>
        <dbReference type="ARBA" id="ARBA00022840"/>
    </source>
</evidence>
<dbReference type="PANTHER" id="PTHR11361">
    <property type="entry name" value="DNA MISMATCH REPAIR PROTEIN MUTS FAMILY MEMBER"/>
    <property type="match status" value="1"/>
</dbReference>
<keyword evidence="4" id="KW-0238">DNA-binding</keyword>
<organism evidence="6 7">
    <name type="scientific">Micromonas commoda (strain RCC299 / NOUM17 / CCMP2709)</name>
    <name type="common">Picoplanktonic green alga</name>
    <dbReference type="NCBI Taxonomy" id="296587"/>
    <lineage>
        <taxon>Eukaryota</taxon>
        <taxon>Viridiplantae</taxon>
        <taxon>Chlorophyta</taxon>
        <taxon>Mamiellophyceae</taxon>
        <taxon>Mamiellales</taxon>
        <taxon>Mamiellaceae</taxon>
        <taxon>Micromonas</taxon>
    </lineage>
</organism>
<dbReference type="GO" id="GO:0005524">
    <property type="term" value="F:ATP binding"/>
    <property type="evidence" value="ECO:0007669"/>
    <property type="project" value="UniProtKB-KW"/>
</dbReference>
<keyword evidence="3" id="KW-0067">ATP-binding</keyword>
<dbReference type="GO" id="GO:0140664">
    <property type="term" value="F:ATP-dependent DNA damage sensor activity"/>
    <property type="evidence" value="ECO:0007669"/>
    <property type="project" value="InterPro"/>
</dbReference>
<dbReference type="RefSeq" id="XP_002500814.1">
    <property type="nucleotide sequence ID" value="XM_002500768.1"/>
</dbReference>
<dbReference type="AlphaFoldDB" id="C1E0W2"/>
<accession>C1E0W2</accession>
<sequence length="119" mass="12137">MLLTGPNMGGKSTLLRQAALAVVAAHVGCRVPASACELHVVDAVYCRVGAGDGIRSGVSTFFAEMSETAAALNAATDKSLLVIDELGRGTSTADGYAIAYAVASAVAERGSRCLFATHY</sequence>
<dbReference type="GO" id="GO:0030983">
    <property type="term" value="F:mismatched DNA binding"/>
    <property type="evidence" value="ECO:0007669"/>
    <property type="project" value="InterPro"/>
</dbReference>
<dbReference type="EMBL" id="CP001324">
    <property type="protein sequence ID" value="ACO62072.1"/>
    <property type="molecule type" value="Genomic_DNA"/>
</dbReference>
<evidence type="ECO:0000313" key="7">
    <source>
        <dbReference type="Proteomes" id="UP000002009"/>
    </source>
</evidence>
<name>C1E0W2_MICCC</name>
<comment type="similarity">
    <text evidence="1">Belongs to the DNA mismatch repair MutS family.</text>
</comment>
<evidence type="ECO:0000256" key="4">
    <source>
        <dbReference type="ARBA" id="ARBA00023125"/>
    </source>
</evidence>
<gene>
    <name evidence="6" type="ORF">MICPUN_80006</name>
</gene>
<dbReference type="GeneID" id="8241559"/>
<feature type="non-terminal residue" evidence="6">
    <location>
        <position position="119"/>
    </location>
</feature>
<dbReference type="GO" id="GO:0032301">
    <property type="term" value="C:MutSalpha complex"/>
    <property type="evidence" value="ECO:0007669"/>
    <property type="project" value="TreeGrafter"/>
</dbReference>
<dbReference type="InterPro" id="IPR045076">
    <property type="entry name" value="MutS"/>
</dbReference>